<dbReference type="AlphaFoldDB" id="A0A8S9G3Z5"/>
<gene>
    <name evidence="2" type="ORF">F2Q68_00030701</name>
</gene>
<evidence type="ECO:0000313" key="3">
    <source>
        <dbReference type="Proteomes" id="UP000712281"/>
    </source>
</evidence>
<keyword evidence="1" id="KW-0472">Membrane</keyword>
<name>A0A8S9G3Z5_BRACR</name>
<reference evidence="2" key="1">
    <citation type="submission" date="2019-12" db="EMBL/GenBank/DDBJ databases">
        <title>Genome sequencing and annotation of Brassica cretica.</title>
        <authorList>
            <person name="Studholme D.J."/>
            <person name="Sarris P.F."/>
        </authorList>
    </citation>
    <scope>NUCLEOTIDE SEQUENCE</scope>
    <source>
        <strain evidence="2">PFS-001/15</strain>
        <tissue evidence="2">Leaf</tissue>
    </source>
</reference>
<feature type="transmembrane region" description="Helical" evidence="1">
    <location>
        <begin position="20"/>
        <end position="39"/>
    </location>
</feature>
<accession>A0A8S9G3Z5</accession>
<proteinExistence type="predicted"/>
<protein>
    <submittedName>
        <fullName evidence="2">Uncharacterized protein</fullName>
    </submittedName>
</protein>
<feature type="transmembrane region" description="Helical" evidence="1">
    <location>
        <begin position="80"/>
        <end position="100"/>
    </location>
</feature>
<organism evidence="2 3">
    <name type="scientific">Brassica cretica</name>
    <name type="common">Mustard</name>
    <dbReference type="NCBI Taxonomy" id="69181"/>
    <lineage>
        <taxon>Eukaryota</taxon>
        <taxon>Viridiplantae</taxon>
        <taxon>Streptophyta</taxon>
        <taxon>Embryophyta</taxon>
        <taxon>Tracheophyta</taxon>
        <taxon>Spermatophyta</taxon>
        <taxon>Magnoliopsida</taxon>
        <taxon>eudicotyledons</taxon>
        <taxon>Gunneridae</taxon>
        <taxon>Pentapetalae</taxon>
        <taxon>rosids</taxon>
        <taxon>malvids</taxon>
        <taxon>Brassicales</taxon>
        <taxon>Brassicaceae</taxon>
        <taxon>Brassiceae</taxon>
        <taxon>Brassica</taxon>
    </lineage>
</organism>
<evidence type="ECO:0000256" key="1">
    <source>
        <dbReference type="SAM" id="Phobius"/>
    </source>
</evidence>
<feature type="transmembrane region" description="Helical" evidence="1">
    <location>
        <begin position="46"/>
        <end position="68"/>
    </location>
</feature>
<evidence type="ECO:0000313" key="2">
    <source>
        <dbReference type="EMBL" id="KAF2539989.1"/>
    </source>
</evidence>
<keyword evidence="1" id="KW-1133">Transmembrane helix</keyword>
<sequence>MLGTTSPWVRPDSLAVDSPAHLGFWLSEFYVIFIAQGWFHNLLILFNLSFSLCSLISLVASLVALHFAMFATPGLDSVSFVYVLWTWKIISCLKIEIWFLGG</sequence>
<keyword evidence="1" id="KW-0812">Transmembrane</keyword>
<dbReference type="Proteomes" id="UP000712281">
    <property type="component" value="Unassembled WGS sequence"/>
</dbReference>
<comment type="caution">
    <text evidence="2">The sequence shown here is derived from an EMBL/GenBank/DDBJ whole genome shotgun (WGS) entry which is preliminary data.</text>
</comment>
<dbReference type="EMBL" id="QGKW02002005">
    <property type="protein sequence ID" value="KAF2539989.1"/>
    <property type="molecule type" value="Genomic_DNA"/>
</dbReference>